<dbReference type="SMART" id="SM00367">
    <property type="entry name" value="LRR_CC"/>
    <property type="match status" value="4"/>
</dbReference>
<proteinExistence type="predicted"/>
<dbReference type="AlphaFoldDB" id="A0A9N8YQV1"/>
<dbReference type="SUPFAM" id="SSF52047">
    <property type="entry name" value="RNI-like"/>
    <property type="match status" value="1"/>
</dbReference>
<dbReference type="GO" id="GO:0031146">
    <property type="term" value="P:SCF-dependent proteasomal ubiquitin-dependent protein catabolic process"/>
    <property type="evidence" value="ECO:0007669"/>
    <property type="project" value="TreeGrafter"/>
</dbReference>
<gene>
    <name evidence="1" type="ORF">FCALED_LOCUS943</name>
</gene>
<comment type="caution">
    <text evidence="1">The sequence shown here is derived from an EMBL/GenBank/DDBJ whole genome shotgun (WGS) entry which is preliminary data.</text>
</comment>
<keyword evidence="2" id="KW-1185">Reference proteome</keyword>
<dbReference type="InterPro" id="IPR006553">
    <property type="entry name" value="Leu-rich_rpt_Cys-con_subtyp"/>
</dbReference>
<organism evidence="1 2">
    <name type="scientific">Funneliformis caledonium</name>
    <dbReference type="NCBI Taxonomy" id="1117310"/>
    <lineage>
        <taxon>Eukaryota</taxon>
        <taxon>Fungi</taxon>
        <taxon>Fungi incertae sedis</taxon>
        <taxon>Mucoromycota</taxon>
        <taxon>Glomeromycotina</taxon>
        <taxon>Glomeromycetes</taxon>
        <taxon>Glomerales</taxon>
        <taxon>Glomeraceae</taxon>
        <taxon>Funneliformis</taxon>
    </lineage>
</organism>
<dbReference type="InterPro" id="IPR032675">
    <property type="entry name" value="LRR_dom_sf"/>
</dbReference>
<evidence type="ECO:0000313" key="2">
    <source>
        <dbReference type="Proteomes" id="UP000789570"/>
    </source>
</evidence>
<dbReference type="OrthoDB" id="9994419at2759"/>
<accession>A0A9N8YQV1</accession>
<dbReference type="Proteomes" id="UP000789570">
    <property type="component" value="Unassembled WGS sequence"/>
</dbReference>
<name>A0A9N8YQV1_9GLOM</name>
<reference evidence="1" key="1">
    <citation type="submission" date="2021-06" db="EMBL/GenBank/DDBJ databases">
        <authorList>
            <person name="Kallberg Y."/>
            <person name="Tangrot J."/>
            <person name="Rosling A."/>
        </authorList>
    </citation>
    <scope>NUCLEOTIDE SEQUENCE</scope>
    <source>
        <strain evidence="1">UK204</strain>
    </source>
</reference>
<sequence length="484" mass="53715">MTGVVLPFTQQPFNSPLPVIQPLVKKSNVKNVPYVPPEIIRIILALLKDDKKTLTACALVNHTFNLHVTPILYHTVSFSFPYTFTLFAKATIGESQRSRMIRHLDLSGFSTIGLQKSNATIQTVVTPEILINILRSCTMLEAFSVSETLESAITFEVLQVLAFELKTIQTLDFCGLSSKQFGSALASLAEVMGRVRLIQYYENDDEEPTYSFQKANNVALSHLKRLSLHECPTISEFSTILTLLAHAPNLTHLDLGGCSISDMTLNFLATGTNASRTLTHLLLARCKNISSEAIATLISQCGNLKVLNLYGDRDIATAISEYDLITILSSPSAKQFQTLDIGSSHITPRVLYAIQENCTFNLQHLGIAKAQIPSTSHLNQFLNAMPSIQYIDLTAATCLTPINMSCLLNNLQKDHSLHTVEMSEPLLKKLGATKGWKINENFSRRCYYTKLSSGGRKVHPRKLDVAESGSDRMSKIFKYYSFDV</sequence>
<dbReference type="GO" id="GO:0019005">
    <property type="term" value="C:SCF ubiquitin ligase complex"/>
    <property type="evidence" value="ECO:0007669"/>
    <property type="project" value="TreeGrafter"/>
</dbReference>
<dbReference type="PANTHER" id="PTHR13318">
    <property type="entry name" value="PARTNER OF PAIRED, ISOFORM B-RELATED"/>
    <property type="match status" value="1"/>
</dbReference>
<dbReference type="Gene3D" id="3.80.10.10">
    <property type="entry name" value="Ribonuclease Inhibitor"/>
    <property type="match status" value="2"/>
</dbReference>
<evidence type="ECO:0000313" key="1">
    <source>
        <dbReference type="EMBL" id="CAG8446622.1"/>
    </source>
</evidence>
<protein>
    <submittedName>
        <fullName evidence="1">8216_t:CDS:1</fullName>
    </submittedName>
</protein>
<dbReference type="EMBL" id="CAJVPQ010000110">
    <property type="protein sequence ID" value="CAG8446622.1"/>
    <property type="molecule type" value="Genomic_DNA"/>
</dbReference>